<dbReference type="PANTHER" id="PTHR30086:SF20">
    <property type="entry name" value="ARGININE EXPORTER PROTEIN ARGO-RELATED"/>
    <property type="match status" value="1"/>
</dbReference>
<dbReference type="Pfam" id="PF01810">
    <property type="entry name" value="LysE"/>
    <property type="match status" value="1"/>
</dbReference>
<name>A0A1U9V0T0_CUPNE</name>
<feature type="transmembrane region" description="Helical" evidence="6">
    <location>
        <begin position="6"/>
        <end position="22"/>
    </location>
</feature>
<protein>
    <submittedName>
        <fullName evidence="7">LysE family translocator</fullName>
    </submittedName>
</protein>
<dbReference type="KEGG" id="cuh:BJN34_32250"/>
<dbReference type="AlphaFoldDB" id="A0A1U9V0T0"/>
<keyword evidence="3 6" id="KW-0812">Transmembrane</keyword>
<reference evidence="8" key="1">
    <citation type="submission" date="2017-02" db="EMBL/GenBank/DDBJ databases">
        <title>Complete genome sequence of Cupriavidus necator strain NH9, a 3-chlorobenzoate degrader.</title>
        <authorList>
            <person name="Moriuchi R."/>
            <person name="Dohra H."/>
            <person name="Ogawa N."/>
        </authorList>
    </citation>
    <scope>NUCLEOTIDE SEQUENCE [LARGE SCALE GENOMIC DNA]</scope>
    <source>
        <strain evidence="8">NH9</strain>
    </source>
</reference>
<dbReference type="InterPro" id="IPR001123">
    <property type="entry name" value="LeuE-type"/>
</dbReference>
<organism evidence="7 8">
    <name type="scientific">Cupriavidus necator</name>
    <name type="common">Alcaligenes eutrophus</name>
    <name type="synonym">Ralstonia eutropha</name>
    <dbReference type="NCBI Taxonomy" id="106590"/>
    <lineage>
        <taxon>Bacteria</taxon>
        <taxon>Pseudomonadati</taxon>
        <taxon>Pseudomonadota</taxon>
        <taxon>Betaproteobacteria</taxon>
        <taxon>Burkholderiales</taxon>
        <taxon>Burkholderiaceae</taxon>
        <taxon>Cupriavidus</taxon>
    </lineage>
</organism>
<dbReference type="Proteomes" id="UP000189627">
    <property type="component" value="Chromosome 2"/>
</dbReference>
<evidence type="ECO:0000256" key="4">
    <source>
        <dbReference type="ARBA" id="ARBA00022989"/>
    </source>
</evidence>
<evidence type="ECO:0000313" key="7">
    <source>
        <dbReference type="EMBL" id="AQV98550.1"/>
    </source>
</evidence>
<evidence type="ECO:0000256" key="2">
    <source>
        <dbReference type="ARBA" id="ARBA00022475"/>
    </source>
</evidence>
<feature type="transmembrane region" description="Helical" evidence="6">
    <location>
        <begin position="78"/>
        <end position="97"/>
    </location>
</feature>
<keyword evidence="5 6" id="KW-0472">Membrane</keyword>
<gene>
    <name evidence="7" type="ORF">BJN34_32250</name>
</gene>
<keyword evidence="4 6" id="KW-1133">Transmembrane helix</keyword>
<proteinExistence type="predicted"/>
<comment type="subcellular location">
    <subcellularLocation>
        <location evidence="1">Cell membrane</location>
        <topology evidence="1">Multi-pass membrane protein</topology>
    </subcellularLocation>
</comment>
<keyword evidence="2" id="KW-1003">Cell membrane</keyword>
<dbReference type="PANTHER" id="PTHR30086">
    <property type="entry name" value="ARGININE EXPORTER PROTEIN ARGO"/>
    <property type="match status" value="1"/>
</dbReference>
<evidence type="ECO:0000256" key="5">
    <source>
        <dbReference type="ARBA" id="ARBA00023136"/>
    </source>
</evidence>
<evidence type="ECO:0000256" key="3">
    <source>
        <dbReference type="ARBA" id="ARBA00022692"/>
    </source>
</evidence>
<evidence type="ECO:0000256" key="1">
    <source>
        <dbReference type="ARBA" id="ARBA00004651"/>
    </source>
</evidence>
<sequence>MTDSHTLLPLMVFAAATTITPGPTKIMATYSGMNFGFRRTLPFVAGMAAGFFGLVFLCAVGVGSVVAAYPWLRTGLQWFGAAYLVYLAIKILGISVASASTPANARQIGFWESVVFQVSNPPLSR</sequence>
<dbReference type="GO" id="GO:0005886">
    <property type="term" value="C:plasma membrane"/>
    <property type="evidence" value="ECO:0007669"/>
    <property type="project" value="UniProtKB-SubCell"/>
</dbReference>
<dbReference type="GO" id="GO:0015171">
    <property type="term" value="F:amino acid transmembrane transporter activity"/>
    <property type="evidence" value="ECO:0007669"/>
    <property type="project" value="TreeGrafter"/>
</dbReference>
<dbReference type="RefSeq" id="WP_078200804.1">
    <property type="nucleotide sequence ID" value="NZ_CP017758.1"/>
</dbReference>
<dbReference type="OrthoDB" id="9812084at2"/>
<evidence type="ECO:0000256" key="6">
    <source>
        <dbReference type="SAM" id="Phobius"/>
    </source>
</evidence>
<feature type="transmembrane region" description="Helical" evidence="6">
    <location>
        <begin position="43"/>
        <end position="72"/>
    </location>
</feature>
<evidence type="ECO:0000313" key="8">
    <source>
        <dbReference type="Proteomes" id="UP000189627"/>
    </source>
</evidence>
<accession>A0A1U9V0T0</accession>
<dbReference type="GO" id="GO:0033228">
    <property type="term" value="P:cysteine export across plasma membrane"/>
    <property type="evidence" value="ECO:0007669"/>
    <property type="project" value="TreeGrafter"/>
</dbReference>
<dbReference type="EMBL" id="CP017758">
    <property type="protein sequence ID" value="AQV98550.1"/>
    <property type="molecule type" value="Genomic_DNA"/>
</dbReference>